<accession>A0ABY1AD75</accession>
<evidence type="ECO:0000256" key="4">
    <source>
        <dbReference type="ARBA" id="ARBA00022475"/>
    </source>
</evidence>
<evidence type="ECO:0000256" key="9">
    <source>
        <dbReference type="SAM" id="Phobius"/>
    </source>
</evidence>
<evidence type="ECO:0000256" key="2">
    <source>
        <dbReference type="ARBA" id="ARBA00022448"/>
    </source>
</evidence>
<feature type="domain" description="Na+/H+ antiporter NhaC-like C-terminal" evidence="10">
    <location>
        <begin position="157"/>
        <end position="449"/>
    </location>
</feature>
<keyword evidence="2" id="KW-0813">Transport</keyword>
<reference evidence="11 12" key="1">
    <citation type="submission" date="2016-10" db="EMBL/GenBank/DDBJ databases">
        <authorList>
            <person name="Varghese N."/>
            <person name="Submissions S."/>
        </authorList>
    </citation>
    <scope>NUCLEOTIDE SEQUENCE [LARGE SCALE GENOMIC DNA]</scope>
    <source>
        <strain evidence="11 12">WC1T17</strain>
    </source>
</reference>
<feature type="transmembrane region" description="Helical" evidence="9">
    <location>
        <begin position="347"/>
        <end position="364"/>
    </location>
</feature>
<comment type="subcellular location">
    <subcellularLocation>
        <location evidence="1">Cell membrane</location>
        <topology evidence="1">Multi-pass membrane protein</topology>
    </subcellularLocation>
</comment>
<evidence type="ECO:0000313" key="11">
    <source>
        <dbReference type="EMBL" id="SEM90807.1"/>
    </source>
</evidence>
<feature type="transmembrane region" description="Helical" evidence="9">
    <location>
        <begin position="309"/>
        <end position="327"/>
    </location>
</feature>
<dbReference type="PANTHER" id="PTHR33451">
    <property type="entry name" value="MALATE-2H(+)/NA(+)-LACTATE ANTIPORTER"/>
    <property type="match status" value="1"/>
</dbReference>
<evidence type="ECO:0000313" key="12">
    <source>
        <dbReference type="Proteomes" id="UP000182089"/>
    </source>
</evidence>
<evidence type="ECO:0000259" key="10">
    <source>
        <dbReference type="Pfam" id="PF03553"/>
    </source>
</evidence>
<dbReference type="InterPro" id="IPR052180">
    <property type="entry name" value="NhaC_Na-H+_Antiporter"/>
</dbReference>
<keyword evidence="6 9" id="KW-1133">Transmembrane helix</keyword>
<gene>
    <name evidence="11" type="ORF">SAMN05216431_1137</name>
</gene>
<feature type="transmembrane region" description="Helical" evidence="9">
    <location>
        <begin position="64"/>
        <end position="86"/>
    </location>
</feature>
<keyword evidence="3" id="KW-0050">Antiport</keyword>
<feature type="transmembrane region" description="Helical" evidence="9">
    <location>
        <begin position="432"/>
        <end position="451"/>
    </location>
</feature>
<feature type="transmembrane region" description="Helical" evidence="9">
    <location>
        <begin position="106"/>
        <end position="136"/>
    </location>
</feature>
<protein>
    <submittedName>
        <fullName evidence="11">Tyrosine permease, NhaC family</fullName>
    </submittedName>
</protein>
<dbReference type="NCBIfam" id="TIGR00931">
    <property type="entry name" value="antiport_nhaC"/>
    <property type="match status" value="1"/>
</dbReference>
<feature type="transmembrane region" description="Helical" evidence="9">
    <location>
        <begin position="7"/>
        <end position="28"/>
    </location>
</feature>
<proteinExistence type="inferred from homology"/>
<evidence type="ECO:0000256" key="1">
    <source>
        <dbReference type="ARBA" id="ARBA00004651"/>
    </source>
</evidence>
<feature type="transmembrane region" description="Helical" evidence="9">
    <location>
        <begin position="34"/>
        <end position="52"/>
    </location>
</feature>
<dbReference type="EMBL" id="FOCC01000013">
    <property type="protein sequence ID" value="SEM90807.1"/>
    <property type="molecule type" value="Genomic_DNA"/>
</dbReference>
<keyword evidence="5 9" id="KW-0812">Transmembrane</keyword>
<name>A0ABY1AD75_9LACO</name>
<evidence type="ECO:0000256" key="7">
    <source>
        <dbReference type="ARBA" id="ARBA00023136"/>
    </source>
</evidence>
<sequence length="459" mass="48507">MNKRVNFIEAVAILGLMMLILGLSVIAFGLSPQVPVLSVTGLLFLFAAIKKIPAKELMAGIEDGVKTAIVPLFLFLLIGTLIAVWIQAGIIPSLMVLGFKLVNAHFFVPSVFIVCALVGVAIGSGFTTISTIGLALFGMGETLQMNSALVAGAIISGAIFGDKMSPLSDSTNLASAVAGSDLFAHIKNMLWTTIPAFIVSLVAFLALGMSGQDLNFKNINVTVDVLRQNFTISWWAALPVCLMFICAWKKIPAIPTLFLNIAIAGGMIWLKNPHFSLKKMTTLIQSGFVAQTGNRTVDALLSRGGIDSMMSTVALIIMTLALGGILMRLGVIEEAMSPVVKKLTRPGQLIIVAILAGIGVNLFVGEQYLSVILPGNAFKPAFKKLGLDPLAQSRVLEDGGSVINYLVPWGVAASFAASTLGVSVLAFLPFTVFAWSSPLFSILSGILGIGLKRQTSAPK</sequence>
<dbReference type="InterPro" id="IPR004770">
    <property type="entry name" value="Na/H_antiport_NhaC"/>
</dbReference>
<feature type="transmembrane region" description="Helical" evidence="9">
    <location>
        <begin position="189"/>
        <end position="209"/>
    </location>
</feature>
<organism evidence="11 12">
    <name type="scientific">Ligilactobacillus ruminis</name>
    <dbReference type="NCBI Taxonomy" id="1623"/>
    <lineage>
        <taxon>Bacteria</taxon>
        <taxon>Bacillati</taxon>
        <taxon>Bacillota</taxon>
        <taxon>Bacilli</taxon>
        <taxon>Lactobacillales</taxon>
        <taxon>Lactobacillaceae</taxon>
        <taxon>Ligilactobacillus</taxon>
    </lineage>
</organism>
<feature type="transmembrane region" description="Helical" evidence="9">
    <location>
        <begin position="253"/>
        <end position="270"/>
    </location>
</feature>
<feature type="transmembrane region" description="Helical" evidence="9">
    <location>
        <begin position="230"/>
        <end position="247"/>
    </location>
</feature>
<evidence type="ECO:0000256" key="5">
    <source>
        <dbReference type="ARBA" id="ARBA00022692"/>
    </source>
</evidence>
<dbReference type="Pfam" id="PF03553">
    <property type="entry name" value="Na_H_antiporter"/>
    <property type="match status" value="1"/>
</dbReference>
<keyword evidence="4" id="KW-1003">Cell membrane</keyword>
<evidence type="ECO:0000256" key="8">
    <source>
        <dbReference type="ARBA" id="ARBA00038435"/>
    </source>
</evidence>
<evidence type="ECO:0000256" key="3">
    <source>
        <dbReference type="ARBA" id="ARBA00022449"/>
    </source>
</evidence>
<feature type="transmembrane region" description="Helical" evidence="9">
    <location>
        <begin position="402"/>
        <end position="426"/>
    </location>
</feature>
<dbReference type="InterPro" id="IPR018461">
    <property type="entry name" value="Na/H_Antiport_NhaC-like_C"/>
</dbReference>
<evidence type="ECO:0000256" key="6">
    <source>
        <dbReference type="ARBA" id="ARBA00022989"/>
    </source>
</evidence>
<dbReference type="Proteomes" id="UP000182089">
    <property type="component" value="Unassembled WGS sequence"/>
</dbReference>
<dbReference type="PANTHER" id="PTHR33451:SF6">
    <property type="entry name" value="NA(+)_H(+) ANTIPORTER NHAC"/>
    <property type="match status" value="1"/>
</dbReference>
<keyword evidence="7 9" id="KW-0472">Membrane</keyword>
<comment type="similarity">
    <text evidence="8">Belongs to the NhaC Na(+)/H(+) (TC 2.A.35) antiporter family.</text>
</comment>
<comment type="caution">
    <text evidence="11">The sequence shown here is derived from an EMBL/GenBank/DDBJ whole genome shotgun (WGS) entry which is preliminary data.</text>
</comment>